<feature type="compositionally biased region" description="Polar residues" evidence="9">
    <location>
        <begin position="44"/>
        <end position="60"/>
    </location>
</feature>
<dbReference type="GO" id="GO:0007156">
    <property type="term" value="P:homophilic cell adhesion via plasma membrane adhesion molecules"/>
    <property type="evidence" value="ECO:0007669"/>
    <property type="project" value="TreeGrafter"/>
</dbReference>
<evidence type="ECO:0000256" key="4">
    <source>
        <dbReference type="ARBA" id="ARBA00022737"/>
    </source>
</evidence>
<dbReference type="InterPro" id="IPR013098">
    <property type="entry name" value="Ig_I-set"/>
</dbReference>
<keyword evidence="4" id="KW-0677">Repeat</keyword>
<dbReference type="InterPro" id="IPR003598">
    <property type="entry name" value="Ig_sub2"/>
</dbReference>
<evidence type="ECO:0000256" key="5">
    <source>
        <dbReference type="ARBA" id="ARBA00022989"/>
    </source>
</evidence>
<dbReference type="SUPFAM" id="SSF48726">
    <property type="entry name" value="Immunoglobulin"/>
    <property type="match status" value="1"/>
</dbReference>
<evidence type="ECO:0000256" key="1">
    <source>
        <dbReference type="ARBA" id="ARBA00004167"/>
    </source>
</evidence>
<dbReference type="OrthoDB" id="5989251at2759"/>
<dbReference type="Pfam" id="PF07679">
    <property type="entry name" value="I-set"/>
    <property type="match status" value="1"/>
</dbReference>
<evidence type="ECO:0000256" key="6">
    <source>
        <dbReference type="ARBA" id="ARBA00023136"/>
    </source>
</evidence>
<feature type="domain" description="Ig-like" evidence="10">
    <location>
        <begin position="164"/>
        <end position="248"/>
    </location>
</feature>
<dbReference type="InterPro" id="IPR007110">
    <property type="entry name" value="Ig-like_dom"/>
</dbReference>
<keyword evidence="6" id="KW-0472">Membrane</keyword>
<dbReference type="AlphaFoldDB" id="A0A2B4STT7"/>
<evidence type="ECO:0000313" key="11">
    <source>
        <dbReference type="EMBL" id="PFX32290.1"/>
    </source>
</evidence>
<dbReference type="Pfam" id="PF01391">
    <property type="entry name" value="Collagen"/>
    <property type="match status" value="1"/>
</dbReference>
<organism evidence="11 12">
    <name type="scientific">Stylophora pistillata</name>
    <name type="common">Smooth cauliflower coral</name>
    <dbReference type="NCBI Taxonomy" id="50429"/>
    <lineage>
        <taxon>Eukaryota</taxon>
        <taxon>Metazoa</taxon>
        <taxon>Cnidaria</taxon>
        <taxon>Anthozoa</taxon>
        <taxon>Hexacorallia</taxon>
        <taxon>Scleractinia</taxon>
        <taxon>Astrocoeniina</taxon>
        <taxon>Pocilloporidae</taxon>
        <taxon>Stylophora</taxon>
    </lineage>
</organism>
<keyword evidence="5" id="KW-1133">Transmembrane helix</keyword>
<dbReference type="InterPro" id="IPR036179">
    <property type="entry name" value="Ig-like_dom_sf"/>
</dbReference>
<dbReference type="SMART" id="SM00408">
    <property type="entry name" value="IGc2"/>
    <property type="match status" value="1"/>
</dbReference>
<keyword evidence="3" id="KW-0732">Signal</keyword>
<comment type="subcellular location">
    <subcellularLocation>
        <location evidence="1">Membrane</location>
        <topology evidence="1">Single-pass membrane protein</topology>
    </subcellularLocation>
</comment>
<dbReference type="GO" id="GO:0007399">
    <property type="term" value="P:nervous system development"/>
    <property type="evidence" value="ECO:0007669"/>
    <property type="project" value="UniProtKB-ARBA"/>
</dbReference>
<evidence type="ECO:0000256" key="9">
    <source>
        <dbReference type="SAM" id="MobiDB-lite"/>
    </source>
</evidence>
<comment type="caution">
    <text evidence="11">The sequence shown here is derived from an EMBL/GenBank/DDBJ whole genome shotgun (WGS) entry which is preliminary data.</text>
</comment>
<gene>
    <name evidence="11" type="primary">Scara5</name>
    <name evidence="11" type="ORF">AWC38_SpisGene2938</name>
</gene>
<reference evidence="12" key="1">
    <citation type="journal article" date="2017" name="bioRxiv">
        <title>Comparative analysis of the genomes of Stylophora pistillata and Acropora digitifera provides evidence for extensive differences between species of corals.</title>
        <authorList>
            <person name="Voolstra C.R."/>
            <person name="Li Y."/>
            <person name="Liew Y.J."/>
            <person name="Baumgarten S."/>
            <person name="Zoccola D."/>
            <person name="Flot J.-F."/>
            <person name="Tambutte S."/>
            <person name="Allemand D."/>
            <person name="Aranda M."/>
        </authorList>
    </citation>
    <scope>NUCLEOTIDE SEQUENCE [LARGE SCALE GENOMIC DNA]</scope>
</reference>
<sequence>METEILRKVQQNDLGWRNKDKGPGSTSRTTQDGRETNPKRQKRSSPGNSQQNSNITSSDVQMLVKQELRMLQKQVCAKDYTLCRPGPKGSQGRRGRQGTRGKRGSPGKPGPYGPPGKHGPVGAKGAKGIKGDIGKTGDLGPKGPSGPQGVKGTKGEQGQSLLLPSLLERPVGKTVNETQTAMLKCAADGNPEPSVTWYKMNSSLPAGRHVVESSGSLIVKDVKAEDDGVYTCKAQSLLGQVNASAKLTVQCKLYWLLNSQ</sequence>
<dbReference type="InterPro" id="IPR008160">
    <property type="entry name" value="Collagen"/>
</dbReference>
<feature type="region of interest" description="Disordered" evidence="9">
    <location>
        <begin position="1"/>
        <end position="61"/>
    </location>
</feature>
<dbReference type="PANTHER" id="PTHR45080:SF8">
    <property type="entry name" value="IG-LIKE DOMAIN-CONTAINING PROTEIN"/>
    <property type="match status" value="1"/>
</dbReference>
<dbReference type="SMART" id="SM00409">
    <property type="entry name" value="IG"/>
    <property type="match status" value="1"/>
</dbReference>
<dbReference type="GO" id="GO:0005886">
    <property type="term" value="C:plasma membrane"/>
    <property type="evidence" value="ECO:0007669"/>
    <property type="project" value="TreeGrafter"/>
</dbReference>
<feature type="compositionally biased region" description="Basic residues" evidence="9">
    <location>
        <begin position="91"/>
        <end position="105"/>
    </location>
</feature>
<dbReference type="EMBL" id="LSMT01000025">
    <property type="protein sequence ID" value="PFX32290.1"/>
    <property type="molecule type" value="Genomic_DNA"/>
</dbReference>
<evidence type="ECO:0000256" key="7">
    <source>
        <dbReference type="ARBA" id="ARBA00023157"/>
    </source>
</evidence>
<feature type="region of interest" description="Disordered" evidence="9">
    <location>
        <begin position="81"/>
        <end position="157"/>
    </location>
</feature>
<keyword evidence="7" id="KW-1015">Disulfide bond</keyword>
<dbReference type="InterPro" id="IPR003599">
    <property type="entry name" value="Ig_sub"/>
</dbReference>
<name>A0A2B4STT7_STYPI</name>
<dbReference type="PROSITE" id="PS50835">
    <property type="entry name" value="IG_LIKE"/>
    <property type="match status" value="1"/>
</dbReference>
<dbReference type="FunFam" id="2.60.40.10:FF:000008">
    <property type="entry name" value="roundabout homolog 2 isoform X2"/>
    <property type="match status" value="1"/>
</dbReference>
<evidence type="ECO:0000256" key="2">
    <source>
        <dbReference type="ARBA" id="ARBA00022692"/>
    </source>
</evidence>
<evidence type="ECO:0000259" key="10">
    <source>
        <dbReference type="PROSITE" id="PS50835"/>
    </source>
</evidence>
<accession>A0A2B4STT7</accession>
<dbReference type="Proteomes" id="UP000225706">
    <property type="component" value="Unassembled WGS sequence"/>
</dbReference>
<evidence type="ECO:0000256" key="3">
    <source>
        <dbReference type="ARBA" id="ARBA00022729"/>
    </source>
</evidence>
<dbReference type="InterPro" id="IPR013783">
    <property type="entry name" value="Ig-like_fold"/>
</dbReference>
<evidence type="ECO:0000256" key="8">
    <source>
        <dbReference type="ARBA" id="ARBA00023319"/>
    </source>
</evidence>
<keyword evidence="12" id="KW-1185">Reference proteome</keyword>
<proteinExistence type="predicted"/>
<keyword evidence="2" id="KW-0812">Transmembrane</keyword>
<keyword evidence="8" id="KW-0393">Immunoglobulin domain</keyword>
<dbReference type="STRING" id="50429.A0A2B4STT7"/>
<dbReference type="Gene3D" id="2.60.40.10">
    <property type="entry name" value="Immunoglobulins"/>
    <property type="match status" value="1"/>
</dbReference>
<dbReference type="InterPro" id="IPR050958">
    <property type="entry name" value="Cell_Adh-Cytoskel_Orgn"/>
</dbReference>
<evidence type="ECO:0000313" key="12">
    <source>
        <dbReference type="Proteomes" id="UP000225706"/>
    </source>
</evidence>
<keyword evidence="11" id="KW-0675">Receptor</keyword>
<protein>
    <submittedName>
        <fullName evidence="11">Scavenger receptor class A member 5</fullName>
    </submittedName>
</protein>
<dbReference type="PANTHER" id="PTHR45080">
    <property type="entry name" value="CONTACTIN 5"/>
    <property type="match status" value="1"/>
</dbReference>